<dbReference type="PATRIC" id="fig|237258.4.peg.180"/>
<accession>A0A1E5UDQ6</accession>
<reference evidence="1 2" key="1">
    <citation type="submission" date="2016-09" db="EMBL/GenBank/DDBJ databases">
        <authorList>
            <person name="Capua I."/>
            <person name="De Benedictis P."/>
            <person name="Joannis T."/>
            <person name="Lombin L.H."/>
            <person name="Cattoli G."/>
        </authorList>
    </citation>
    <scope>NUCLEOTIDE SEQUENCE [LARGE SCALE GENOMIC DNA]</scope>
    <source>
        <strain evidence="1 2">NRS-1</strain>
    </source>
</reference>
<protein>
    <recommendedName>
        <fullName evidence="3">DUF922 domain-containing protein</fullName>
    </recommendedName>
</protein>
<proteinExistence type="predicted"/>
<keyword evidence="2" id="KW-1185">Reference proteome</keyword>
<comment type="caution">
    <text evidence="1">The sequence shown here is derived from an EMBL/GenBank/DDBJ whole genome shotgun (WGS) entry which is preliminary data.</text>
</comment>
<dbReference type="Proteomes" id="UP000095601">
    <property type="component" value="Unassembled WGS sequence"/>
</dbReference>
<dbReference type="EMBL" id="MKGI01000064">
    <property type="protein sequence ID" value="OEL11010.1"/>
    <property type="molecule type" value="Genomic_DNA"/>
</dbReference>
<name>A0A1E5UDQ6_9FLAO</name>
<evidence type="ECO:0000313" key="1">
    <source>
        <dbReference type="EMBL" id="OEL11010.1"/>
    </source>
</evidence>
<organism evidence="1 2">
    <name type="scientific">Cloacibacterium normanense</name>
    <dbReference type="NCBI Taxonomy" id="237258"/>
    <lineage>
        <taxon>Bacteria</taxon>
        <taxon>Pseudomonadati</taxon>
        <taxon>Bacteroidota</taxon>
        <taxon>Flavobacteriia</taxon>
        <taxon>Flavobacteriales</taxon>
        <taxon>Weeksellaceae</taxon>
    </lineage>
</organism>
<sequence>MKKTFSLILLFCFLTVFSQKLVWKEGTKLNWSLFKSSENKMKSDSTIVSYSSCGLSYTAFKDKANNKMKVRIDATFDPRKSWKHPIKTKNLNINHEQGHFDIAEIYARKLRKEFLENVKTEKDYQLKFKLIYQVMYGEFLDYQNYYDNITKRGTNAEKQNELDAEIKAQLKKLEHYKN</sequence>
<dbReference type="STRING" id="237258.SAMN04489756_11318"/>
<gene>
    <name evidence="1" type="ORF">BHF72_2599</name>
</gene>
<dbReference type="AlphaFoldDB" id="A0A1E5UDQ6"/>
<evidence type="ECO:0000313" key="2">
    <source>
        <dbReference type="Proteomes" id="UP000095601"/>
    </source>
</evidence>
<evidence type="ECO:0008006" key="3">
    <source>
        <dbReference type="Google" id="ProtNLM"/>
    </source>
</evidence>